<organism evidence="1 2">
    <name type="scientific">Naegleria lovaniensis</name>
    <name type="common">Amoeba</name>
    <dbReference type="NCBI Taxonomy" id="51637"/>
    <lineage>
        <taxon>Eukaryota</taxon>
        <taxon>Discoba</taxon>
        <taxon>Heterolobosea</taxon>
        <taxon>Tetramitia</taxon>
        <taxon>Eutetramitia</taxon>
        <taxon>Vahlkampfiidae</taxon>
        <taxon>Naegleria</taxon>
    </lineage>
</organism>
<keyword evidence="2" id="KW-1185">Reference proteome</keyword>
<proteinExistence type="predicted"/>
<dbReference type="InterPro" id="IPR009091">
    <property type="entry name" value="RCC1/BLIP-II"/>
</dbReference>
<dbReference type="Proteomes" id="UP000816034">
    <property type="component" value="Unassembled WGS sequence"/>
</dbReference>
<reference evidence="1 2" key="1">
    <citation type="journal article" date="2018" name="BMC Genomics">
        <title>The genome of Naegleria lovaniensis, the basis for a comparative approach to unravel pathogenicity factors of the human pathogenic amoeba N. fowleri.</title>
        <authorList>
            <person name="Liechti N."/>
            <person name="Schurch N."/>
            <person name="Bruggmann R."/>
            <person name="Wittwer M."/>
        </authorList>
    </citation>
    <scope>NUCLEOTIDE SEQUENCE [LARGE SCALE GENOMIC DNA]</scope>
    <source>
        <strain evidence="1 2">ATCC 30569</strain>
    </source>
</reference>
<dbReference type="GeneID" id="68102956"/>
<accession>A0AA88GH37</accession>
<comment type="caution">
    <text evidence="1">The sequence shown here is derived from an EMBL/GenBank/DDBJ whole genome shotgun (WGS) entry which is preliminary data.</text>
</comment>
<dbReference type="SUPFAM" id="SSF50985">
    <property type="entry name" value="RCC1/BLIP-II"/>
    <property type="match status" value="1"/>
</dbReference>
<sequence length="416" mass="47174">MTEQKLLLSLDPNRSTIEMIGTVTHEHDKITPIPSDLHDPSLEQYLTKRGIYGIKTIIARTSFLYVLTDSGHLLEFSHNTSDIVEHILEFVEPNEKIVNISAGYALLLVVLQDQHTLKTRVFGKNSSTSHGQFQYAKNVKQHAQTVMSLTARATTSCSSPWYEVLDFQHVLDVDEYIIFTSCAAYTATFISNKGRIAASGSNQFGECASGSVCSYQAGVNQTQVMECKIENCDSKNSKPFFVRSVNGDHTIVALTRDNRVFYCGYTLNRGSDLSILRELPSPLDIDEYFIDIASCYYSTLILTNKHKLYSVESHKRIYWTWKENITRCSIFASPSLFFIVVNDSKIFTYSPESITKETNLTVNTKLHGSRLCLTASDNIIMYWQKHEESKSLRRMKETLLKSLNNVFLQDVTVVQL</sequence>
<dbReference type="EMBL" id="PYSW02000043">
    <property type="protein sequence ID" value="KAG2374758.1"/>
    <property type="molecule type" value="Genomic_DNA"/>
</dbReference>
<name>A0AA88GH37_NAELO</name>
<dbReference type="Gene3D" id="2.130.10.30">
    <property type="entry name" value="Regulator of chromosome condensation 1/beta-lactamase-inhibitor protein II"/>
    <property type="match status" value="1"/>
</dbReference>
<dbReference type="RefSeq" id="XP_044543932.1">
    <property type="nucleotide sequence ID" value="XM_044686054.1"/>
</dbReference>
<protein>
    <submittedName>
        <fullName evidence="1">Uncharacterized protein</fullName>
    </submittedName>
</protein>
<evidence type="ECO:0000313" key="1">
    <source>
        <dbReference type="EMBL" id="KAG2374758.1"/>
    </source>
</evidence>
<gene>
    <name evidence="1" type="ORF">C9374_010502</name>
</gene>
<evidence type="ECO:0000313" key="2">
    <source>
        <dbReference type="Proteomes" id="UP000816034"/>
    </source>
</evidence>
<dbReference type="AlphaFoldDB" id="A0AA88GH37"/>